<evidence type="ECO:0000259" key="1">
    <source>
        <dbReference type="Pfam" id="PF00501"/>
    </source>
</evidence>
<proteinExistence type="predicted"/>
<comment type="caution">
    <text evidence="2">The sequence shown here is derived from an EMBL/GenBank/DDBJ whole genome shotgun (WGS) entry which is preliminary data.</text>
</comment>
<dbReference type="InterPro" id="IPR020845">
    <property type="entry name" value="AMP-binding_CS"/>
</dbReference>
<dbReference type="InterPro" id="IPR042099">
    <property type="entry name" value="ANL_N_sf"/>
</dbReference>
<sequence>MSSATALNLAERLLRAAGERPDLRIDVGESSTTLGVAIDAAQRVSAALSDLGLRPGSTLVLVGTNSLEYTVFWFAAQIAGLQAIMMNPEYPADLMADPIGEVHAAAVASESGSVAAGDGHQIDYSAVLSGAVSVDGVLRAGDRRGDWGTDRDPLDIATLMYTSGTSGKPKLCAQSHRYLLELGQYVAETFCLSPADVVYAPLPLFQINPLGYGLMGAVCGLSDFATSPRFSASRFWATVAEYHATVLILHGPPVQILLKTPGPTGTHTVRAAFFANEEFLSRFRISLGVAGYGSTEFGGLTHTRLWRHGERVSIPEGMTALAGRARPGVEWRLGTDGEIELRAQRPGVFLSGYLRDGVVNPTPADHGWIRTGDRGRAEGDELVFIERMGESVRMRGEYVPLSYLDSVFAKLEGVEEASAWTTEDTAELAVYIVGSPDPSAVSGLLDDLPRFMRPAWMIQTDALPRDPGVGKVQRRRLGEVEELARRPLV</sequence>
<dbReference type="GO" id="GO:0006631">
    <property type="term" value="P:fatty acid metabolic process"/>
    <property type="evidence" value="ECO:0007669"/>
    <property type="project" value="TreeGrafter"/>
</dbReference>
<dbReference type="Proteomes" id="UP000274762">
    <property type="component" value="Unassembled WGS sequence"/>
</dbReference>
<keyword evidence="2" id="KW-0436">Ligase</keyword>
<dbReference type="InterPro" id="IPR000873">
    <property type="entry name" value="AMP-dep_synth/lig_dom"/>
</dbReference>
<dbReference type="InterPro" id="IPR045851">
    <property type="entry name" value="AMP-bd_C_sf"/>
</dbReference>
<dbReference type="PROSITE" id="PS00455">
    <property type="entry name" value="AMP_BINDING"/>
    <property type="match status" value="1"/>
</dbReference>
<dbReference type="GO" id="GO:0031956">
    <property type="term" value="F:medium-chain fatty acid-CoA ligase activity"/>
    <property type="evidence" value="ECO:0007669"/>
    <property type="project" value="TreeGrafter"/>
</dbReference>
<dbReference type="SUPFAM" id="SSF56801">
    <property type="entry name" value="Acetyl-CoA synthetase-like"/>
    <property type="match status" value="1"/>
</dbReference>
<dbReference type="PANTHER" id="PTHR43201">
    <property type="entry name" value="ACYL-COA SYNTHETASE"/>
    <property type="match status" value="1"/>
</dbReference>
<protein>
    <submittedName>
        <fullName evidence="2">Acyl-CoA synthetase (AMP-forming)/AMP-acid ligase II</fullName>
    </submittedName>
</protein>
<dbReference type="EMBL" id="RBKV01000001">
    <property type="protein sequence ID" value="RKR97520.1"/>
    <property type="molecule type" value="Genomic_DNA"/>
</dbReference>
<dbReference type="Pfam" id="PF00501">
    <property type="entry name" value="AMP-binding"/>
    <property type="match status" value="1"/>
</dbReference>
<name>A0A495K882_WILMA</name>
<reference evidence="2 3" key="1">
    <citation type="submission" date="2018-10" db="EMBL/GenBank/DDBJ databases">
        <title>Sequencing the genomes of 1000 actinobacteria strains.</title>
        <authorList>
            <person name="Klenk H.-P."/>
        </authorList>
    </citation>
    <scope>NUCLEOTIDE SEQUENCE [LARGE SCALE GENOMIC DNA]</scope>
    <source>
        <strain evidence="2 3">DSM 44343</strain>
    </source>
</reference>
<dbReference type="Gene3D" id="3.30.300.30">
    <property type="match status" value="1"/>
</dbReference>
<gene>
    <name evidence="2" type="ORF">DFJ75_4401</name>
</gene>
<dbReference type="RefSeq" id="WP_062794888.1">
    <property type="nucleotide sequence ID" value="NZ_CBCRXS010000007.1"/>
</dbReference>
<accession>A0A495K882</accession>
<feature type="domain" description="AMP-dependent synthetase/ligase" evidence="1">
    <location>
        <begin position="31"/>
        <end position="334"/>
    </location>
</feature>
<dbReference type="OrthoDB" id="9766486at2"/>
<dbReference type="Gene3D" id="3.40.50.12780">
    <property type="entry name" value="N-terminal domain of ligase-like"/>
    <property type="match status" value="1"/>
</dbReference>
<evidence type="ECO:0000313" key="3">
    <source>
        <dbReference type="Proteomes" id="UP000274762"/>
    </source>
</evidence>
<evidence type="ECO:0000313" key="2">
    <source>
        <dbReference type="EMBL" id="RKR97520.1"/>
    </source>
</evidence>
<organism evidence="2 3">
    <name type="scientific">Williamsia marianensis</name>
    <dbReference type="NCBI Taxonomy" id="85044"/>
    <lineage>
        <taxon>Bacteria</taxon>
        <taxon>Bacillati</taxon>
        <taxon>Actinomycetota</taxon>
        <taxon>Actinomycetes</taxon>
        <taxon>Mycobacteriales</taxon>
        <taxon>Nocardiaceae</taxon>
        <taxon>Williamsia</taxon>
    </lineage>
</organism>
<dbReference type="PANTHER" id="PTHR43201:SF32">
    <property type="entry name" value="2-SUCCINYLBENZOATE--COA LIGASE, CHLOROPLASTIC_PEROXISOMAL"/>
    <property type="match status" value="1"/>
</dbReference>
<dbReference type="AlphaFoldDB" id="A0A495K882"/>